<evidence type="ECO:0000313" key="1">
    <source>
        <dbReference type="EMBL" id="KAL2636386.1"/>
    </source>
</evidence>
<comment type="caution">
    <text evidence="1">The sequence shown here is derived from an EMBL/GenBank/DDBJ whole genome shotgun (WGS) entry which is preliminary data.</text>
</comment>
<organism evidence="1 2">
    <name type="scientific">Riccia fluitans</name>
    <dbReference type="NCBI Taxonomy" id="41844"/>
    <lineage>
        <taxon>Eukaryota</taxon>
        <taxon>Viridiplantae</taxon>
        <taxon>Streptophyta</taxon>
        <taxon>Embryophyta</taxon>
        <taxon>Marchantiophyta</taxon>
        <taxon>Marchantiopsida</taxon>
        <taxon>Marchantiidae</taxon>
        <taxon>Marchantiales</taxon>
        <taxon>Ricciaceae</taxon>
        <taxon>Riccia</taxon>
    </lineage>
</organism>
<dbReference type="AlphaFoldDB" id="A0ABD1Z048"/>
<keyword evidence="2" id="KW-1185">Reference proteome</keyword>
<proteinExistence type="predicted"/>
<sequence>MRTSPAPRAERVGLWAGLPAETAGESNMIVYSDCGRQQTEKTLLCSTYIQTGFGVEANSVSDRALNSLYSVPWFGNAKPKNGKERMFVVLRKDPLVLHKK</sequence>
<dbReference type="Proteomes" id="UP001605036">
    <property type="component" value="Unassembled WGS sequence"/>
</dbReference>
<name>A0ABD1Z048_9MARC</name>
<gene>
    <name evidence="1" type="ORF">R1flu_007865</name>
</gene>
<protein>
    <submittedName>
        <fullName evidence="1">Uncharacterized protein</fullName>
    </submittedName>
</protein>
<reference evidence="1 2" key="1">
    <citation type="submission" date="2024-09" db="EMBL/GenBank/DDBJ databases">
        <title>Chromosome-scale assembly of Riccia fluitans.</title>
        <authorList>
            <person name="Paukszto L."/>
            <person name="Sawicki J."/>
            <person name="Karawczyk K."/>
            <person name="Piernik-Szablinska J."/>
            <person name="Szczecinska M."/>
            <person name="Mazdziarz M."/>
        </authorList>
    </citation>
    <scope>NUCLEOTIDE SEQUENCE [LARGE SCALE GENOMIC DNA]</scope>
    <source>
        <strain evidence="1">Rf_01</strain>
        <tissue evidence="1">Aerial parts of the thallus</tissue>
    </source>
</reference>
<dbReference type="EMBL" id="JBHFFA010000003">
    <property type="protein sequence ID" value="KAL2636386.1"/>
    <property type="molecule type" value="Genomic_DNA"/>
</dbReference>
<accession>A0ABD1Z048</accession>
<evidence type="ECO:0000313" key="2">
    <source>
        <dbReference type="Proteomes" id="UP001605036"/>
    </source>
</evidence>